<evidence type="ECO:0000313" key="2">
    <source>
        <dbReference type="EMBL" id="KAK3683843.1"/>
    </source>
</evidence>
<dbReference type="EMBL" id="JAULSO010000004">
    <property type="protein sequence ID" value="KAK3683843.1"/>
    <property type="molecule type" value="Genomic_DNA"/>
</dbReference>
<protein>
    <recommendedName>
        <fullName evidence="1">2EXR domain-containing protein</fullName>
    </recommendedName>
</protein>
<dbReference type="Proteomes" id="UP001270362">
    <property type="component" value="Unassembled WGS sequence"/>
</dbReference>
<dbReference type="Pfam" id="PF20150">
    <property type="entry name" value="2EXR"/>
    <property type="match status" value="1"/>
</dbReference>
<reference evidence="2" key="2">
    <citation type="submission" date="2023-06" db="EMBL/GenBank/DDBJ databases">
        <authorList>
            <consortium name="Lawrence Berkeley National Laboratory"/>
            <person name="Haridas S."/>
            <person name="Hensen N."/>
            <person name="Bonometti L."/>
            <person name="Westerberg I."/>
            <person name="Brannstrom I.O."/>
            <person name="Guillou S."/>
            <person name="Cros-Aarteil S."/>
            <person name="Calhoun S."/>
            <person name="Kuo A."/>
            <person name="Mondo S."/>
            <person name="Pangilinan J."/>
            <person name="Riley R."/>
            <person name="Labutti K."/>
            <person name="Andreopoulos B."/>
            <person name="Lipzen A."/>
            <person name="Chen C."/>
            <person name="Yanf M."/>
            <person name="Daum C."/>
            <person name="Ng V."/>
            <person name="Clum A."/>
            <person name="Steindorff A."/>
            <person name="Ohm R."/>
            <person name="Martin F."/>
            <person name="Silar P."/>
            <person name="Natvig D."/>
            <person name="Lalanne C."/>
            <person name="Gautier V."/>
            <person name="Ament-Velasquez S.L."/>
            <person name="Kruys A."/>
            <person name="Hutchinson M.I."/>
            <person name="Powell A.J."/>
            <person name="Barry K."/>
            <person name="Miller A.N."/>
            <person name="Grigoriev I.V."/>
            <person name="Debuchy R."/>
            <person name="Gladieux P."/>
            <person name="Thoren M.H."/>
            <person name="Johannesson H."/>
        </authorList>
    </citation>
    <scope>NUCLEOTIDE SEQUENCE</scope>
    <source>
        <strain evidence="2">CBS 314.62</strain>
    </source>
</reference>
<name>A0AAE0X3M3_9PEZI</name>
<feature type="domain" description="2EXR" evidence="1">
    <location>
        <begin position="48"/>
        <end position="154"/>
    </location>
</feature>
<keyword evidence="3" id="KW-1185">Reference proteome</keyword>
<reference evidence="2" key="1">
    <citation type="journal article" date="2023" name="Mol. Phylogenet. Evol.">
        <title>Genome-scale phylogeny and comparative genomics of the fungal order Sordariales.</title>
        <authorList>
            <person name="Hensen N."/>
            <person name="Bonometti L."/>
            <person name="Westerberg I."/>
            <person name="Brannstrom I.O."/>
            <person name="Guillou S."/>
            <person name="Cros-Aarteil S."/>
            <person name="Calhoun S."/>
            <person name="Haridas S."/>
            <person name="Kuo A."/>
            <person name="Mondo S."/>
            <person name="Pangilinan J."/>
            <person name="Riley R."/>
            <person name="LaButti K."/>
            <person name="Andreopoulos B."/>
            <person name="Lipzen A."/>
            <person name="Chen C."/>
            <person name="Yan M."/>
            <person name="Daum C."/>
            <person name="Ng V."/>
            <person name="Clum A."/>
            <person name="Steindorff A."/>
            <person name="Ohm R.A."/>
            <person name="Martin F."/>
            <person name="Silar P."/>
            <person name="Natvig D.O."/>
            <person name="Lalanne C."/>
            <person name="Gautier V."/>
            <person name="Ament-Velasquez S.L."/>
            <person name="Kruys A."/>
            <person name="Hutchinson M.I."/>
            <person name="Powell A.J."/>
            <person name="Barry K."/>
            <person name="Miller A.N."/>
            <person name="Grigoriev I.V."/>
            <person name="Debuchy R."/>
            <person name="Gladieux P."/>
            <person name="Hiltunen Thoren M."/>
            <person name="Johannesson H."/>
        </authorList>
    </citation>
    <scope>NUCLEOTIDE SEQUENCE</scope>
    <source>
        <strain evidence="2">CBS 314.62</strain>
    </source>
</reference>
<gene>
    <name evidence="2" type="ORF">B0T22DRAFT_468980</name>
</gene>
<proteinExistence type="predicted"/>
<sequence length="284" mass="31930">MFESWYETNDEKPGFWLEFQVVSDGLESLPSPSPSPSPASQQQQQLTFPLFPLLPPELRLKVWESLILPRVVLAACFNSRFAASKRAQLALRPRRPSIPVLLHVSHETRALALQHYEPAFGWKIPRRLAAPEAGGAVPMAAPARVWFNFALDALLLLGDLEPFDADGFNAPMVYFLGREDTRRVRHVACAFEELHLGVYESELIFGSLFHVIDRFPAARRLLITSTPQDAEVKSLVLPAADNVIQKLWWAWLHGTSVVTSSLAKKQILMIREDDLASFIARQPA</sequence>
<comment type="caution">
    <text evidence="2">The sequence shown here is derived from an EMBL/GenBank/DDBJ whole genome shotgun (WGS) entry which is preliminary data.</text>
</comment>
<evidence type="ECO:0000259" key="1">
    <source>
        <dbReference type="Pfam" id="PF20150"/>
    </source>
</evidence>
<dbReference type="PANTHER" id="PTHR35910">
    <property type="entry name" value="2EXR DOMAIN-CONTAINING PROTEIN"/>
    <property type="match status" value="1"/>
</dbReference>
<accession>A0AAE0X3M3</accession>
<evidence type="ECO:0000313" key="3">
    <source>
        <dbReference type="Proteomes" id="UP001270362"/>
    </source>
</evidence>
<dbReference type="InterPro" id="IPR045518">
    <property type="entry name" value="2EXR"/>
</dbReference>
<dbReference type="AlphaFoldDB" id="A0AAE0X3M3"/>
<organism evidence="2 3">
    <name type="scientific">Podospora appendiculata</name>
    <dbReference type="NCBI Taxonomy" id="314037"/>
    <lineage>
        <taxon>Eukaryota</taxon>
        <taxon>Fungi</taxon>
        <taxon>Dikarya</taxon>
        <taxon>Ascomycota</taxon>
        <taxon>Pezizomycotina</taxon>
        <taxon>Sordariomycetes</taxon>
        <taxon>Sordariomycetidae</taxon>
        <taxon>Sordariales</taxon>
        <taxon>Podosporaceae</taxon>
        <taxon>Podospora</taxon>
    </lineage>
</organism>
<dbReference type="PANTHER" id="PTHR35910:SF6">
    <property type="entry name" value="2EXR DOMAIN-CONTAINING PROTEIN"/>
    <property type="match status" value="1"/>
</dbReference>